<keyword evidence="5" id="KW-0496">Mitochondrion</keyword>
<gene>
    <name evidence="5" type="primary">COQ3</name>
    <name evidence="6" type="ORF">PNOK_0888800</name>
</gene>
<comment type="catalytic activity">
    <reaction evidence="5">
        <text>a 3,4-dihydroxy-5-(all-trans-polyprenyl)benzoate + S-adenosyl-L-methionine = a 4-hydroxy-3-methoxy-5-(all-trans-polyprenyl)benzoate + S-adenosyl-L-homocysteine + H(+)</text>
        <dbReference type="Rhea" id="RHEA:44452"/>
        <dbReference type="Rhea" id="RHEA-COMP:10930"/>
        <dbReference type="Rhea" id="RHEA-COMP:10931"/>
        <dbReference type="ChEBI" id="CHEBI:15378"/>
        <dbReference type="ChEBI" id="CHEBI:57856"/>
        <dbReference type="ChEBI" id="CHEBI:59789"/>
        <dbReference type="ChEBI" id="CHEBI:64694"/>
        <dbReference type="ChEBI" id="CHEBI:84443"/>
        <dbReference type="EC" id="2.1.1.114"/>
    </reaction>
</comment>
<keyword evidence="4 5" id="KW-0949">S-adenosyl-L-methionine</keyword>
<dbReference type="GO" id="GO:0031314">
    <property type="term" value="C:extrinsic component of mitochondrial inner membrane"/>
    <property type="evidence" value="ECO:0007669"/>
    <property type="project" value="UniProtKB-UniRule"/>
</dbReference>
<evidence type="ECO:0000256" key="3">
    <source>
        <dbReference type="ARBA" id="ARBA00022688"/>
    </source>
</evidence>
<dbReference type="AlphaFoldDB" id="A0A286U6E9"/>
<dbReference type="InterPro" id="IPR029063">
    <property type="entry name" value="SAM-dependent_MTases_sf"/>
</dbReference>
<feature type="binding site" evidence="5">
    <location>
        <position position="106"/>
    </location>
    <ligand>
        <name>S-adenosyl-L-methionine</name>
        <dbReference type="ChEBI" id="CHEBI:59789"/>
    </ligand>
</feature>
<keyword evidence="5" id="KW-0479">Metal-binding</keyword>
<keyword evidence="5" id="KW-0460">Magnesium</keyword>
<keyword evidence="5" id="KW-0472">Membrane</keyword>
<dbReference type="UniPathway" id="UPA00232"/>
<evidence type="ECO:0000256" key="4">
    <source>
        <dbReference type="ARBA" id="ARBA00022691"/>
    </source>
</evidence>
<protein>
    <recommendedName>
        <fullName evidence="5">Ubiquinone biosynthesis O-methyltransferase, mitochondrial</fullName>
    </recommendedName>
    <alternativeName>
        <fullName evidence="5">3-demethylubiquinol 3-O-methyltransferase</fullName>
        <ecNumber evidence="5">2.1.1.64</ecNumber>
    </alternativeName>
    <alternativeName>
        <fullName evidence="5">3-demethylubiquinone 3-O-methyltransferase</fullName>
        <ecNumber evidence="5">2.1.1.-</ecNumber>
    </alternativeName>
    <alternativeName>
        <fullName evidence="5">Polyprenyldihydroxybenzoate methyltransferase</fullName>
        <ecNumber evidence="5">2.1.1.114</ecNumber>
    </alternativeName>
</protein>
<evidence type="ECO:0000256" key="5">
    <source>
        <dbReference type="HAMAP-Rule" id="MF_03190"/>
    </source>
</evidence>
<comment type="subcellular location">
    <subcellularLocation>
        <location evidence="5">Mitochondrion inner membrane</location>
        <topology evidence="5">Peripheral membrane protein</topology>
        <orientation evidence="5">Matrix side</orientation>
    </subcellularLocation>
</comment>
<keyword evidence="5" id="KW-0999">Mitochondrion inner membrane</keyword>
<dbReference type="EC" id="2.1.1.114" evidence="5"/>
<comment type="subunit">
    <text evidence="5">Component of a multi-subunit COQ enzyme complex, composed of at least COQ3, COQ4, COQ5, COQ6, COQ7 and COQ9.</text>
</comment>
<comment type="caution">
    <text evidence="6">The sequence shown here is derived from an EMBL/GenBank/DDBJ whole genome shotgun (WGS) entry which is preliminary data.</text>
</comment>
<dbReference type="GO" id="GO:0061542">
    <property type="term" value="F:3-demethylubiquinol 3-O-methyltransferase activity"/>
    <property type="evidence" value="ECO:0007669"/>
    <property type="project" value="UniProtKB-UniRule"/>
</dbReference>
<evidence type="ECO:0000256" key="2">
    <source>
        <dbReference type="ARBA" id="ARBA00022679"/>
    </source>
</evidence>
<dbReference type="STRING" id="2282107.A0A286U6E9"/>
<keyword evidence="7" id="KW-1185">Reference proteome</keyword>
<dbReference type="CDD" id="cd02440">
    <property type="entry name" value="AdoMet_MTases"/>
    <property type="match status" value="1"/>
</dbReference>
<organism evidence="6 7">
    <name type="scientific">Pyrrhoderma noxium</name>
    <dbReference type="NCBI Taxonomy" id="2282107"/>
    <lineage>
        <taxon>Eukaryota</taxon>
        <taxon>Fungi</taxon>
        <taxon>Dikarya</taxon>
        <taxon>Basidiomycota</taxon>
        <taxon>Agaricomycotina</taxon>
        <taxon>Agaricomycetes</taxon>
        <taxon>Hymenochaetales</taxon>
        <taxon>Hymenochaetaceae</taxon>
        <taxon>Pyrrhoderma</taxon>
    </lineage>
</organism>
<dbReference type="Pfam" id="PF13489">
    <property type="entry name" value="Methyltransf_23"/>
    <property type="match status" value="1"/>
</dbReference>
<dbReference type="HAMAP" id="MF_00472">
    <property type="entry name" value="UbiG"/>
    <property type="match status" value="1"/>
</dbReference>
<dbReference type="OrthoDB" id="3265906at2759"/>
<feature type="binding site" evidence="5">
    <location>
        <position position="172"/>
    </location>
    <ligand>
        <name>S-adenosyl-L-methionine</name>
        <dbReference type="ChEBI" id="CHEBI:59789"/>
    </ligand>
</feature>
<dbReference type="PANTHER" id="PTHR43464:SF19">
    <property type="entry name" value="UBIQUINONE BIOSYNTHESIS O-METHYLTRANSFERASE, MITOCHONDRIAL"/>
    <property type="match status" value="1"/>
</dbReference>
<dbReference type="GO" id="GO:0032259">
    <property type="term" value="P:methylation"/>
    <property type="evidence" value="ECO:0007669"/>
    <property type="project" value="UniProtKB-KW"/>
</dbReference>
<dbReference type="EC" id="2.1.1.64" evidence="5"/>
<dbReference type="GO" id="GO:0120537">
    <property type="term" value="F:3-demethylubiquinone 3-O-methyltransferase activity"/>
    <property type="evidence" value="ECO:0007669"/>
    <property type="project" value="RHEA"/>
</dbReference>
<keyword evidence="1 5" id="KW-0489">Methyltransferase</keyword>
<feature type="binding site" evidence="5">
    <location>
        <position position="173"/>
    </location>
    <ligand>
        <name>Mg(2+)</name>
        <dbReference type="ChEBI" id="CHEBI:18420"/>
    </ligand>
</feature>
<comment type="cofactor">
    <cofactor evidence="5">
        <name>Mg(2+)</name>
        <dbReference type="ChEBI" id="CHEBI:18420"/>
    </cofactor>
</comment>
<keyword evidence="3 5" id="KW-0831">Ubiquinone biosynthesis</keyword>
<comment type="pathway">
    <text evidence="5">Cofactor biosynthesis; ubiquinone biosynthesis.</text>
</comment>
<dbReference type="Proteomes" id="UP000217199">
    <property type="component" value="Unassembled WGS sequence"/>
</dbReference>
<dbReference type="SUPFAM" id="SSF53335">
    <property type="entry name" value="S-adenosyl-L-methionine-dependent methyltransferases"/>
    <property type="match status" value="1"/>
</dbReference>
<proteinExistence type="inferred from homology"/>
<keyword evidence="2 5" id="KW-0808">Transferase</keyword>
<comment type="catalytic activity">
    <reaction evidence="5">
        <text>a 3-demethylubiquinone + S-adenosyl-L-methionine = a ubiquinone + S-adenosyl-L-homocysteine</text>
        <dbReference type="Rhea" id="RHEA:81215"/>
        <dbReference type="Rhea" id="RHEA-COMP:9565"/>
        <dbReference type="Rhea" id="RHEA-COMP:19654"/>
        <dbReference type="ChEBI" id="CHEBI:16389"/>
        <dbReference type="ChEBI" id="CHEBI:57856"/>
        <dbReference type="ChEBI" id="CHEBI:59789"/>
        <dbReference type="ChEBI" id="CHEBI:231825"/>
    </reaction>
</comment>
<dbReference type="InterPro" id="IPR010233">
    <property type="entry name" value="UbiG_MeTrfase"/>
</dbReference>
<evidence type="ECO:0000313" key="6">
    <source>
        <dbReference type="EMBL" id="PAV15127.1"/>
    </source>
</evidence>
<dbReference type="FunCoup" id="A0A286U6E9">
    <property type="interactions" value="257"/>
</dbReference>
<keyword evidence="6" id="KW-0830">Ubiquinone</keyword>
<dbReference type="InParanoid" id="A0A286U6E9"/>
<feature type="binding site" evidence="5">
    <location>
        <position position="177"/>
    </location>
    <ligand>
        <name>Mg(2+)</name>
        <dbReference type="ChEBI" id="CHEBI:18420"/>
    </ligand>
</feature>
<comment type="function">
    <text evidence="5">O-methyltransferase required for two non-consecutive steps during ubiquinone biosynthesis. Catalyzes the 2 O-methylation of 3,4-dihydroxy-5-(all-trans-polyprenyl)benzoic acid into 4-hydroxy-3-methoxy-5-(all-trans-polyprenyl)benzoic acid. Also catalyzes the last step of ubiquinone biosynthesis by mediating methylation of 3-demethylubiquinone into ubiquinone. Also able to mediate the methylation of 3-demethylubiquinol into ubiquinol.</text>
</comment>
<dbReference type="Gene3D" id="3.40.50.150">
    <property type="entry name" value="Vaccinia Virus protein VP39"/>
    <property type="match status" value="1"/>
</dbReference>
<dbReference type="GO" id="GO:0010420">
    <property type="term" value="F:polyprenyldihydroxybenzoate methyltransferase activity"/>
    <property type="evidence" value="ECO:0007669"/>
    <property type="project" value="UniProtKB-UniRule"/>
</dbReference>
<feature type="binding site" evidence="5">
    <location>
        <position position="176"/>
    </location>
    <ligand>
        <name>Mg(2+)</name>
        <dbReference type="ChEBI" id="CHEBI:18420"/>
    </ligand>
</feature>
<comment type="catalytic activity">
    <reaction evidence="5">
        <text>a 3-demethylubiquinol + S-adenosyl-L-methionine = a ubiquinol + S-adenosyl-L-homocysteine + H(+)</text>
        <dbReference type="Rhea" id="RHEA:44380"/>
        <dbReference type="Rhea" id="RHEA-COMP:9566"/>
        <dbReference type="Rhea" id="RHEA-COMP:10914"/>
        <dbReference type="ChEBI" id="CHEBI:15378"/>
        <dbReference type="ChEBI" id="CHEBI:17976"/>
        <dbReference type="ChEBI" id="CHEBI:57856"/>
        <dbReference type="ChEBI" id="CHEBI:59789"/>
        <dbReference type="ChEBI" id="CHEBI:84422"/>
        <dbReference type="EC" id="2.1.1.64"/>
    </reaction>
</comment>
<evidence type="ECO:0000313" key="7">
    <source>
        <dbReference type="Proteomes" id="UP000217199"/>
    </source>
</evidence>
<evidence type="ECO:0000256" key="1">
    <source>
        <dbReference type="ARBA" id="ARBA00022603"/>
    </source>
</evidence>
<accession>A0A286U6E9</accession>
<comment type="similarity">
    <text evidence="5">Belongs to the class I-like SAM-binding methyltransferase superfamily. UbiG/COQ3 family.</text>
</comment>
<dbReference type="EC" id="2.1.1.-" evidence="5"/>
<dbReference type="GO" id="GO:0046872">
    <property type="term" value="F:metal ion binding"/>
    <property type="evidence" value="ECO:0007669"/>
    <property type="project" value="UniProtKB-KW"/>
</dbReference>
<dbReference type="NCBIfam" id="TIGR01983">
    <property type="entry name" value="UbiG"/>
    <property type="match status" value="1"/>
</dbReference>
<name>A0A286U6E9_9AGAM</name>
<dbReference type="PANTHER" id="PTHR43464">
    <property type="entry name" value="METHYLTRANSFERASE"/>
    <property type="match status" value="1"/>
</dbReference>
<feature type="binding site" evidence="5">
    <location>
        <position position="127"/>
    </location>
    <ligand>
        <name>S-adenosyl-L-methionine</name>
        <dbReference type="ChEBI" id="CHEBI:59789"/>
    </ligand>
</feature>
<dbReference type="EMBL" id="NBII01000010">
    <property type="protein sequence ID" value="PAV15127.1"/>
    <property type="molecule type" value="Genomic_DNA"/>
</dbReference>
<sequence>MSIQLARQGVKNLGYYNFSLVRRHISYRKLTTASTSSVNEEEIKFFSRLSSQWWDENGEFGLLHKMNPVRVQFIRDKLSEVAQGIGPEPATRSEKILSGLNILDIGSGGGLLSESLTRLGANTTGIDASTSNIAISSLHASQDPSLSSLTYRNVSAEELVKEDKRFDVVCSMEVLEHVDNPAAFLRSCSELVKPGGHLFLSTISRTPFAYLLTIFAAEKLLRLVEPGTHTFSKYVKPSELVDFFRRPVASGGRPWISGTSFTSLSRHEAENSCSII</sequence>
<feature type="binding site" evidence="5">
    <location>
        <position position="70"/>
    </location>
    <ligand>
        <name>S-adenosyl-L-methionine</name>
        <dbReference type="ChEBI" id="CHEBI:59789"/>
    </ligand>
</feature>
<reference evidence="6 7" key="1">
    <citation type="journal article" date="2017" name="Mol. Ecol.">
        <title>Comparative and population genomic landscape of Phellinus noxius: A hypervariable fungus causing root rot in trees.</title>
        <authorList>
            <person name="Chung C.L."/>
            <person name="Lee T.J."/>
            <person name="Akiba M."/>
            <person name="Lee H.H."/>
            <person name="Kuo T.H."/>
            <person name="Liu D."/>
            <person name="Ke H.M."/>
            <person name="Yokoi T."/>
            <person name="Roa M.B."/>
            <person name="Lu M.J."/>
            <person name="Chang Y.Y."/>
            <person name="Ann P.J."/>
            <person name="Tsai J.N."/>
            <person name="Chen C.Y."/>
            <person name="Tzean S.S."/>
            <person name="Ota Y."/>
            <person name="Hattori T."/>
            <person name="Sahashi N."/>
            <person name="Liou R.F."/>
            <person name="Kikuchi T."/>
            <person name="Tsai I.J."/>
        </authorList>
    </citation>
    <scope>NUCLEOTIDE SEQUENCE [LARGE SCALE GENOMIC DNA]</scope>
    <source>
        <strain evidence="6 7">FFPRI411160</strain>
    </source>
</reference>